<evidence type="ECO:0000256" key="2">
    <source>
        <dbReference type="ARBA" id="ARBA00010072"/>
    </source>
</evidence>
<evidence type="ECO:0000256" key="5">
    <source>
        <dbReference type="ARBA" id="ARBA00022692"/>
    </source>
</evidence>
<protein>
    <submittedName>
        <fullName evidence="10">Amino acid ABC transporter membrane protein 1, PAAT family (TC 3.A.1.3.-)</fullName>
    </submittedName>
</protein>
<dbReference type="GO" id="GO:0022857">
    <property type="term" value="F:transmembrane transporter activity"/>
    <property type="evidence" value="ECO:0007669"/>
    <property type="project" value="InterPro"/>
</dbReference>
<accession>A0A1M6NTD7</accession>
<dbReference type="InterPro" id="IPR035906">
    <property type="entry name" value="MetI-like_sf"/>
</dbReference>
<evidence type="ECO:0000313" key="10">
    <source>
        <dbReference type="EMBL" id="SHJ98966.1"/>
    </source>
</evidence>
<feature type="transmembrane region" description="Helical" evidence="8">
    <location>
        <begin position="190"/>
        <end position="212"/>
    </location>
</feature>
<sequence>MAYTFQFGAVFASMDLLAKGAWLTIQLSVAAMVAGLVFGTLFAVLRSFGGRWADRLIGAYVEAIRNTPFLIQLFLIYFGLPSVGIALDPVTAALIGMSVNCAAYTTEIIRSGIMAVPRGQIEAARALAFTTTDIIRHIVLFPALRVAAPALGSQFILVMLGSSVVSTVSAEELTAVGHVLETETFRPFEVYIVVTLIYLAIAFTLKLLFAWLENSWFARRGRL</sequence>
<dbReference type="STRING" id="198092.SAMN02745194_03901"/>
<dbReference type="AlphaFoldDB" id="A0A1M6NTD7"/>
<gene>
    <name evidence="10" type="ORF">SAMN02745194_03901</name>
</gene>
<reference evidence="10 11" key="1">
    <citation type="submission" date="2016-11" db="EMBL/GenBank/DDBJ databases">
        <authorList>
            <person name="Jaros S."/>
            <person name="Januszkiewicz K."/>
            <person name="Wedrychowicz H."/>
        </authorList>
    </citation>
    <scope>NUCLEOTIDE SEQUENCE [LARGE SCALE GENOMIC DNA]</scope>
    <source>
        <strain evidence="10 11">DSM 14916</strain>
    </source>
</reference>
<dbReference type="GO" id="GO:0006865">
    <property type="term" value="P:amino acid transport"/>
    <property type="evidence" value="ECO:0007669"/>
    <property type="project" value="TreeGrafter"/>
</dbReference>
<evidence type="ECO:0000313" key="11">
    <source>
        <dbReference type="Proteomes" id="UP000184387"/>
    </source>
</evidence>
<keyword evidence="6 8" id="KW-1133">Transmembrane helix</keyword>
<feature type="domain" description="ABC transmembrane type-1" evidence="9">
    <location>
        <begin position="21"/>
        <end position="209"/>
    </location>
</feature>
<evidence type="ECO:0000256" key="6">
    <source>
        <dbReference type="ARBA" id="ARBA00022989"/>
    </source>
</evidence>
<dbReference type="PROSITE" id="PS50928">
    <property type="entry name" value="ABC_TM1"/>
    <property type="match status" value="1"/>
</dbReference>
<dbReference type="CDD" id="cd06261">
    <property type="entry name" value="TM_PBP2"/>
    <property type="match status" value="1"/>
</dbReference>
<keyword evidence="4" id="KW-1003">Cell membrane</keyword>
<evidence type="ECO:0000256" key="3">
    <source>
        <dbReference type="ARBA" id="ARBA00022448"/>
    </source>
</evidence>
<dbReference type="Gene3D" id="1.10.3720.10">
    <property type="entry name" value="MetI-like"/>
    <property type="match status" value="1"/>
</dbReference>
<dbReference type="InterPro" id="IPR010065">
    <property type="entry name" value="AA_ABC_transptr_permease_3TM"/>
</dbReference>
<dbReference type="PANTHER" id="PTHR30614:SF35">
    <property type="entry name" value="ABC TRANSPORTER PERMEASE PROTEIN"/>
    <property type="match status" value="1"/>
</dbReference>
<dbReference type="SUPFAM" id="SSF161098">
    <property type="entry name" value="MetI-like"/>
    <property type="match status" value="1"/>
</dbReference>
<comment type="subcellular location">
    <subcellularLocation>
        <location evidence="1">Cell inner membrane</location>
        <topology evidence="1">Multi-pass membrane protein</topology>
    </subcellularLocation>
    <subcellularLocation>
        <location evidence="8">Cell membrane</location>
        <topology evidence="8">Multi-pass membrane protein</topology>
    </subcellularLocation>
</comment>
<keyword evidence="3 8" id="KW-0813">Transport</keyword>
<organism evidence="10 11">
    <name type="scientific">Muricoccus roseus</name>
    <dbReference type="NCBI Taxonomy" id="198092"/>
    <lineage>
        <taxon>Bacteria</taxon>
        <taxon>Pseudomonadati</taxon>
        <taxon>Pseudomonadota</taxon>
        <taxon>Alphaproteobacteria</taxon>
        <taxon>Acetobacterales</taxon>
        <taxon>Roseomonadaceae</taxon>
        <taxon>Muricoccus</taxon>
    </lineage>
</organism>
<dbReference type="InterPro" id="IPR043429">
    <property type="entry name" value="ArtM/GltK/GlnP/TcyL/YhdX-like"/>
</dbReference>
<comment type="similarity">
    <text evidence="2">Belongs to the binding-protein-dependent transport system permease family. HisMQ subfamily.</text>
</comment>
<evidence type="ECO:0000256" key="1">
    <source>
        <dbReference type="ARBA" id="ARBA00004429"/>
    </source>
</evidence>
<dbReference type="EMBL" id="FQZF01000027">
    <property type="protein sequence ID" value="SHJ98966.1"/>
    <property type="molecule type" value="Genomic_DNA"/>
</dbReference>
<dbReference type="Proteomes" id="UP000184387">
    <property type="component" value="Unassembled WGS sequence"/>
</dbReference>
<dbReference type="OrthoDB" id="7341446at2"/>
<dbReference type="RefSeq" id="WP_073137821.1">
    <property type="nucleotide sequence ID" value="NZ_FQZF01000027.1"/>
</dbReference>
<dbReference type="NCBIfam" id="TIGR01726">
    <property type="entry name" value="HEQRo_perm_3TM"/>
    <property type="match status" value="1"/>
</dbReference>
<dbReference type="GO" id="GO:0043190">
    <property type="term" value="C:ATP-binding cassette (ABC) transporter complex"/>
    <property type="evidence" value="ECO:0007669"/>
    <property type="project" value="InterPro"/>
</dbReference>
<keyword evidence="7 8" id="KW-0472">Membrane</keyword>
<evidence type="ECO:0000259" key="9">
    <source>
        <dbReference type="PROSITE" id="PS50928"/>
    </source>
</evidence>
<dbReference type="Pfam" id="PF00528">
    <property type="entry name" value="BPD_transp_1"/>
    <property type="match status" value="1"/>
</dbReference>
<dbReference type="PANTHER" id="PTHR30614">
    <property type="entry name" value="MEMBRANE COMPONENT OF AMINO ACID ABC TRANSPORTER"/>
    <property type="match status" value="1"/>
</dbReference>
<feature type="transmembrane region" description="Helical" evidence="8">
    <location>
        <begin position="20"/>
        <end position="45"/>
    </location>
</feature>
<dbReference type="InterPro" id="IPR000515">
    <property type="entry name" value="MetI-like"/>
</dbReference>
<evidence type="ECO:0000256" key="7">
    <source>
        <dbReference type="ARBA" id="ARBA00023136"/>
    </source>
</evidence>
<proteinExistence type="inferred from homology"/>
<keyword evidence="11" id="KW-1185">Reference proteome</keyword>
<evidence type="ECO:0000256" key="8">
    <source>
        <dbReference type="RuleBase" id="RU363032"/>
    </source>
</evidence>
<evidence type="ECO:0000256" key="4">
    <source>
        <dbReference type="ARBA" id="ARBA00022475"/>
    </source>
</evidence>
<name>A0A1M6NTD7_9PROT</name>
<keyword evidence="5 8" id="KW-0812">Transmembrane</keyword>